<dbReference type="GO" id="GO:0006313">
    <property type="term" value="P:DNA transposition"/>
    <property type="evidence" value="ECO:0007669"/>
    <property type="project" value="InterPro"/>
</dbReference>
<reference evidence="4 5" key="1">
    <citation type="journal article" date="2016" name="Sci. Rep.">
        <title>Metabolic traits of an uncultured archaeal lineage -MSBL1- from brine pools of the Red Sea.</title>
        <authorList>
            <person name="Mwirichia R."/>
            <person name="Alam I."/>
            <person name="Rashid M."/>
            <person name="Vinu M."/>
            <person name="Ba-Alawi W."/>
            <person name="Anthony Kamau A."/>
            <person name="Kamanda Ngugi D."/>
            <person name="Goker M."/>
            <person name="Klenk H.P."/>
            <person name="Bajic V."/>
            <person name="Stingl U."/>
        </authorList>
    </citation>
    <scope>NUCLEOTIDE SEQUENCE [LARGE SCALE GENOMIC DNA]</scope>
    <source>
        <strain evidence="4">SCGC-AAA261O19</strain>
    </source>
</reference>
<dbReference type="EMBL" id="LHYB01000026">
    <property type="protein sequence ID" value="KXB04511.1"/>
    <property type="molecule type" value="Genomic_DNA"/>
</dbReference>
<dbReference type="Pfam" id="PF01548">
    <property type="entry name" value="DEDD_Tnp_IS110"/>
    <property type="match status" value="1"/>
</dbReference>
<dbReference type="GO" id="GO:0004803">
    <property type="term" value="F:transposase activity"/>
    <property type="evidence" value="ECO:0007669"/>
    <property type="project" value="InterPro"/>
</dbReference>
<sequence length="322" mass="37430">MSKYIGLDVHKNKCHAIIMSEDGEIQKQEEFKNDTLGLELFFDGIDDAQIAMEATYSWQPTYQWLEEKGYDVKLAHPKKTRIIGEAKIKTDCRDSEALAHLLPESYVPPEEIRKLRQKLYHRTYLVRERTKFKNKIHAELAKQGIEFDESPWTKKGKQKLNELKIDEINDYLAMIKALNERINRLSRELKQEARESEEANLLITIPGVGYFSALSILAEIGNIDRFSNPEKLCSYAGIIPSTRQSGHITRRGSITKEGRRCLRWVLVECIWSHLTHTSGTRLTRFFRRIAKRRGKKVAVVATARKLLVAVYWMLKRGEEYHP</sequence>
<organism evidence="4 5">
    <name type="scientific">candidate division MSBL1 archaeon SCGC-AAA261O19</name>
    <dbReference type="NCBI Taxonomy" id="1698277"/>
    <lineage>
        <taxon>Archaea</taxon>
        <taxon>Methanobacteriati</taxon>
        <taxon>Methanobacteriota</taxon>
        <taxon>candidate division MSBL1</taxon>
    </lineage>
</organism>
<dbReference type="GO" id="GO:0003677">
    <property type="term" value="F:DNA binding"/>
    <property type="evidence" value="ECO:0007669"/>
    <property type="project" value="InterPro"/>
</dbReference>
<dbReference type="Pfam" id="PF02371">
    <property type="entry name" value="Transposase_20"/>
    <property type="match status" value="1"/>
</dbReference>
<comment type="caution">
    <text evidence="4">The sequence shown here is derived from an EMBL/GenBank/DDBJ whole genome shotgun (WGS) entry which is preliminary data.</text>
</comment>
<feature type="domain" description="Transposase IS110-like N-terminal" evidence="2">
    <location>
        <begin position="5"/>
        <end position="140"/>
    </location>
</feature>
<keyword evidence="5" id="KW-1185">Reference proteome</keyword>
<evidence type="ECO:0000259" key="2">
    <source>
        <dbReference type="Pfam" id="PF01548"/>
    </source>
</evidence>
<dbReference type="NCBIfam" id="NF033542">
    <property type="entry name" value="transpos_IS110"/>
    <property type="match status" value="1"/>
</dbReference>
<protein>
    <submittedName>
        <fullName evidence="4">Uncharacterized protein</fullName>
    </submittedName>
</protein>
<dbReference type="AlphaFoldDB" id="A0A133VDK9"/>
<evidence type="ECO:0000313" key="5">
    <source>
        <dbReference type="Proteomes" id="UP000070076"/>
    </source>
</evidence>
<dbReference type="InterPro" id="IPR002525">
    <property type="entry name" value="Transp_IS110-like_N"/>
</dbReference>
<dbReference type="PANTHER" id="PTHR33055">
    <property type="entry name" value="TRANSPOSASE FOR INSERTION SEQUENCE ELEMENT IS1111A"/>
    <property type="match status" value="1"/>
</dbReference>
<evidence type="ECO:0000259" key="3">
    <source>
        <dbReference type="Pfam" id="PF02371"/>
    </source>
</evidence>
<proteinExistence type="predicted"/>
<accession>A0A133VDK9</accession>
<evidence type="ECO:0000256" key="1">
    <source>
        <dbReference type="SAM" id="Coils"/>
    </source>
</evidence>
<feature type="coiled-coil region" evidence="1">
    <location>
        <begin position="168"/>
        <end position="202"/>
    </location>
</feature>
<dbReference type="Proteomes" id="UP000070076">
    <property type="component" value="Unassembled WGS sequence"/>
</dbReference>
<feature type="domain" description="Transposase IS116/IS110/IS902 C-terminal" evidence="3">
    <location>
        <begin position="200"/>
        <end position="277"/>
    </location>
</feature>
<name>A0A133VDK9_9EURY</name>
<dbReference type="InterPro" id="IPR003346">
    <property type="entry name" value="Transposase_20"/>
</dbReference>
<keyword evidence="1" id="KW-0175">Coiled coil</keyword>
<evidence type="ECO:0000313" key="4">
    <source>
        <dbReference type="EMBL" id="KXB04511.1"/>
    </source>
</evidence>
<dbReference type="PANTHER" id="PTHR33055:SF13">
    <property type="entry name" value="TRANSPOSASE"/>
    <property type="match status" value="1"/>
</dbReference>
<dbReference type="InterPro" id="IPR047650">
    <property type="entry name" value="Transpos_IS110"/>
</dbReference>
<gene>
    <name evidence="4" type="ORF">AKJ48_02310</name>
</gene>